<comment type="caution">
    <text evidence="1">The sequence shown here is derived from an EMBL/GenBank/DDBJ whole genome shotgun (WGS) entry which is preliminary data.</text>
</comment>
<protein>
    <submittedName>
        <fullName evidence="1">Uncharacterized protein</fullName>
    </submittedName>
</protein>
<organism evidence="1 2">
    <name type="scientific">Pseudoalteromonas byunsanensis</name>
    <dbReference type="NCBI Taxonomy" id="327939"/>
    <lineage>
        <taxon>Bacteria</taxon>
        <taxon>Pseudomonadati</taxon>
        <taxon>Pseudomonadota</taxon>
        <taxon>Gammaproteobacteria</taxon>
        <taxon>Alteromonadales</taxon>
        <taxon>Pseudoalteromonadaceae</taxon>
        <taxon>Pseudoalteromonas</taxon>
    </lineage>
</organism>
<reference evidence="1 2" key="1">
    <citation type="submission" date="2016-10" db="EMBL/GenBank/DDBJ databases">
        <title>Pseudoalteromonas amylolytica sp. nov., isolated from the surface seawater.</title>
        <authorList>
            <person name="Wu Y.-H."/>
            <person name="Cheng H."/>
            <person name="Jin X.-B."/>
            <person name="Wang C.-S."/>
            <person name="Xu X.-W."/>
        </authorList>
    </citation>
    <scope>NUCLEOTIDE SEQUENCE [LARGE SCALE GENOMIC DNA]</scope>
    <source>
        <strain evidence="1 2">JCM 12483</strain>
    </source>
</reference>
<dbReference type="Proteomes" id="UP000180253">
    <property type="component" value="Unassembled WGS sequence"/>
</dbReference>
<dbReference type="PROSITE" id="PS51257">
    <property type="entry name" value="PROKAR_LIPOPROTEIN"/>
    <property type="match status" value="1"/>
</dbReference>
<proteinExistence type="predicted"/>
<dbReference type="EMBL" id="MNAN01000031">
    <property type="protein sequence ID" value="OHU95405.1"/>
    <property type="molecule type" value="Genomic_DNA"/>
</dbReference>
<dbReference type="RefSeq" id="WP_070992216.1">
    <property type="nucleotide sequence ID" value="NZ_CBCSHD010000005.1"/>
</dbReference>
<dbReference type="OrthoDB" id="9959356at2"/>
<accession>A0A1S1N9M9</accession>
<gene>
    <name evidence="1" type="ORF">BIW53_11890</name>
</gene>
<keyword evidence="2" id="KW-1185">Reference proteome</keyword>
<dbReference type="AlphaFoldDB" id="A0A1S1N9M9"/>
<name>A0A1S1N9M9_9GAMM</name>
<evidence type="ECO:0000313" key="2">
    <source>
        <dbReference type="Proteomes" id="UP000180253"/>
    </source>
</evidence>
<evidence type="ECO:0000313" key="1">
    <source>
        <dbReference type="EMBL" id="OHU95405.1"/>
    </source>
</evidence>
<sequence length="241" mass="26811">MKKLLTIICILSLFSCTNTPQPPVGILSSEGFAAFTTPRSFDNPGTVYRINENGKRFKVTEIQVPIENGMEELPKLSSLQTMSLGQLLQSIGASSDKLSASIKLNLSRTKSILLEANTGKRFTTRDDDVDNAFIAWAATAKPKDNSRYFIIRETVATKQLNYKVQSDWLNELKLDTDALELAGYEGNASVNGQDILEMNREFSDYRNVWYKAEEVTLNKVLGAGPSQYEVNRTPVSSIPET</sequence>